<dbReference type="PATRIC" id="fig|572479.3.peg.386"/>
<dbReference type="eggNOG" id="COG0664">
    <property type="taxonomic scope" value="Bacteria"/>
</dbReference>
<dbReference type="Pfam" id="PF13545">
    <property type="entry name" value="HTH_Crp_2"/>
    <property type="match status" value="1"/>
</dbReference>
<evidence type="ECO:0000256" key="3">
    <source>
        <dbReference type="ARBA" id="ARBA00023163"/>
    </source>
</evidence>
<keyword evidence="1" id="KW-0805">Transcription regulation</keyword>
<dbReference type="InterPro" id="IPR014710">
    <property type="entry name" value="RmlC-like_jellyroll"/>
</dbReference>
<dbReference type="SUPFAM" id="SSF51206">
    <property type="entry name" value="cAMP-binding domain-like"/>
    <property type="match status" value="1"/>
</dbReference>
<dbReference type="OrthoDB" id="8254501at2"/>
<dbReference type="STRING" id="572479.Hprae_0381"/>
<dbReference type="PANTHER" id="PTHR24567:SF74">
    <property type="entry name" value="HTH-TYPE TRANSCRIPTIONAL REGULATOR ARCR"/>
    <property type="match status" value="1"/>
</dbReference>
<dbReference type="InterPro" id="IPR036388">
    <property type="entry name" value="WH-like_DNA-bd_sf"/>
</dbReference>
<dbReference type="Gene3D" id="1.10.10.10">
    <property type="entry name" value="Winged helix-like DNA-binding domain superfamily/Winged helix DNA-binding domain"/>
    <property type="match status" value="1"/>
</dbReference>
<evidence type="ECO:0000256" key="1">
    <source>
        <dbReference type="ARBA" id="ARBA00023015"/>
    </source>
</evidence>
<dbReference type="RefSeq" id="WP_014552569.1">
    <property type="nucleotide sequence ID" value="NC_017455.1"/>
</dbReference>
<dbReference type="SUPFAM" id="SSF46785">
    <property type="entry name" value="Winged helix' DNA-binding domain"/>
    <property type="match status" value="1"/>
</dbReference>
<dbReference type="PROSITE" id="PS51063">
    <property type="entry name" value="HTH_CRP_2"/>
    <property type="match status" value="1"/>
</dbReference>
<dbReference type="GO" id="GO:0005829">
    <property type="term" value="C:cytosol"/>
    <property type="evidence" value="ECO:0007669"/>
    <property type="project" value="TreeGrafter"/>
</dbReference>
<reference evidence="7" key="1">
    <citation type="submission" date="2010-10" db="EMBL/GenBank/DDBJ databases">
        <title>The complete genome of Halanaerobium praevalens DSM 2228.</title>
        <authorList>
            <consortium name="US DOE Joint Genome Institute (JGI-PGF)"/>
            <person name="Lucas S."/>
            <person name="Copeland A."/>
            <person name="Lapidus A."/>
            <person name="Glavina del Rio T."/>
            <person name="Dalin E."/>
            <person name="Tice H."/>
            <person name="Bruce D."/>
            <person name="Goodwin L."/>
            <person name="Pitluck S."/>
            <person name="Kyrpides N."/>
            <person name="Mavromatis K."/>
            <person name="Ivanova N."/>
            <person name="Ovchinnikova G."/>
            <person name="Chertkov O."/>
            <person name="Detter J.C."/>
            <person name="Han C."/>
            <person name="Larimer F."/>
            <person name="Land M."/>
            <person name="Hauser L."/>
            <person name="Markowitz V."/>
            <person name="Cheng J.-F."/>
            <person name="Hugenholtz P."/>
            <person name="Woyke T."/>
            <person name="Wu D."/>
            <person name="Tindall B."/>
            <person name="Pomrenke H.G."/>
            <person name="Brambilla E."/>
            <person name="Klenk H.-P."/>
            <person name="Eisen J.A."/>
        </authorList>
    </citation>
    <scope>NUCLEOTIDE SEQUENCE [LARGE SCALE GENOMIC DNA]</scope>
    <source>
        <strain evidence="7">ATCC 33744 / DSM 2228 / GSL</strain>
    </source>
</reference>
<evidence type="ECO:0000256" key="2">
    <source>
        <dbReference type="ARBA" id="ARBA00023125"/>
    </source>
</evidence>
<keyword evidence="2" id="KW-0238">DNA-binding</keyword>
<keyword evidence="7" id="KW-1185">Reference proteome</keyword>
<gene>
    <name evidence="6" type="ordered locus">Hprae_0381</name>
</gene>
<dbReference type="Gene3D" id="2.60.120.10">
    <property type="entry name" value="Jelly Rolls"/>
    <property type="match status" value="1"/>
</dbReference>
<dbReference type="Pfam" id="PF00027">
    <property type="entry name" value="cNMP_binding"/>
    <property type="match status" value="1"/>
</dbReference>
<evidence type="ECO:0000313" key="6">
    <source>
        <dbReference type="EMBL" id="ADO76536.1"/>
    </source>
</evidence>
<dbReference type="GO" id="GO:0003677">
    <property type="term" value="F:DNA binding"/>
    <property type="evidence" value="ECO:0007669"/>
    <property type="project" value="UniProtKB-KW"/>
</dbReference>
<dbReference type="CDD" id="cd00038">
    <property type="entry name" value="CAP_ED"/>
    <property type="match status" value="1"/>
</dbReference>
<dbReference type="InterPro" id="IPR012318">
    <property type="entry name" value="HTH_CRP"/>
</dbReference>
<dbReference type="InterPro" id="IPR000595">
    <property type="entry name" value="cNMP-bd_dom"/>
</dbReference>
<dbReference type="InterPro" id="IPR018490">
    <property type="entry name" value="cNMP-bd_dom_sf"/>
</dbReference>
<dbReference type="InterPro" id="IPR036390">
    <property type="entry name" value="WH_DNA-bd_sf"/>
</dbReference>
<dbReference type="SMART" id="SM00419">
    <property type="entry name" value="HTH_CRP"/>
    <property type="match status" value="1"/>
</dbReference>
<dbReference type="GO" id="GO:0003700">
    <property type="term" value="F:DNA-binding transcription factor activity"/>
    <property type="evidence" value="ECO:0007669"/>
    <property type="project" value="InterPro"/>
</dbReference>
<evidence type="ECO:0000259" key="5">
    <source>
        <dbReference type="PROSITE" id="PS51063"/>
    </source>
</evidence>
<dbReference type="KEGG" id="hpk:Hprae_0381"/>
<sequence length="225" mass="25779">MYKKLFNQQKQAKMREVFLQLAQKGRILKIDKAEQIVLSEKQSFAIVCSGQIKQSLFSQDGSEKSLYLLRAGEIFGEMDYFTESENKLINTAMKKSSIALISRNELEKRLKKEADLYRYFIHSISRKFRIVMLQMAGMVFNDSAGKLAEILIRLAAQEGIETEAGINLDLNLTHQDLADLIGCSRSTVSRELNNFKQHGLIKIVKKQIIIKDLKALKKYINQISK</sequence>
<organism evidence="6 7">
    <name type="scientific">Halanaerobium praevalens (strain ATCC 33744 / DSM 2228 / GSL)</name>
    <dbReference type="NCBI Taxonomy" id="572479"/>
    <lineage>
        <taxon>Bacteria</taxon>
        <taxon>Bacillati</taxon>
        <taxon>Bacillota</taxon>
        <taxon>Clostridia</taxon>
        <taxon>Halanaerobiales</taxon>
        <taxon>Halanaerobiaceae</taxon>
        <taxon>Halanaerobium</taxon>
    </lineage>
</organism>
<dbReference type="AlphaFoldDB" id="E3DNJ8"/>
<dbReference type="Proteomes" id="UP000006866">
    <property type="component" value="Chromosome"/>
</dbReference>
<dbReference type="EMBL" id="CP002175">
    <property type="protein sequence ID" value="ADO76536.1"/>
    <property type="molecule type" value="Genomic_DNA"/>
</dbReference>
<dbReference type="InterPro" id="IPR018335">
    <property type="entry name" value="Tscrpt_reg_HTH_Crp-type_CS"/>
</dbReference>
<dbReference type="PRINTS" id="PR00034">
    <property type="entry name" value="HTHCRP"/>
</dbReference>
<dbReference type="PANTHER" id="PTHR24567">
    <property type="entry name" value="CRP FAMILY TRANSCRIPTIONAL REGULATORY PROTEIN"/>
    <property type="match status" value="1"/>
</dbReference>
<protein>
    <submittedName>
        <fullName evidence="6">Transcriptional regulator, Crp/Fnr family</fullName>
    </submittedName>
</protein>
<dbReference type="InterPro" id="IPR050397">
    <property type="entry name" value="Env_Response_Regulators"/>
</dbReference>
<dbReference type="PROSITE" id="PS00042">
    <property type="entry name" value="HTH_CRP_1"/>
    <property type="match status" value="1"/>
</dbReference>
<accession>E3DNJ8</accession>
<dbReference type="HOGENOM" id="CLU_075053_3_2_9"/>
<reference evidence="6 7" key="2">
    <citation type="journal article" date="2011" name="Stand. Genomic Sci.">
        <title>Complete genome sequence of the extremely halophilic Halanaerobium praevalens type strain (GSL).</title>
        <authorList>
            <person name="Ivanova N."/>
            <person name="Sikorski J."/>
            <person name="Chertkov O."/>
            <person name="Nolan M."/>
            <person name="Lucas S."/>
            <person name="Hammon N."/>
            <person name="Deshpande S."/>
            <person name="Cheng J.F."/>
            <person name="Tapia R."/>
            <person name="Han C."/>
            <person name="Goodwin L."/>
            <person name="Pitluck S."/>
            <person name="Huntemann M."/>
            <person name="Liolios K."/>
            <person name="Pagani I."/>
            <person name="Mavromatis K."/>
            <person name="Ovchinikova G."/>
            <person name="Pati A."/>
            <person name="Chen A."/>
            <person name="Palaniappan K."/>
            <person name="Land M."/>
            <person name="Hauser L."/>
            <person name="Brambilla E.M."/>
            <person name="Kannan K.P."/>
            <person name="Rohde M."/>
            <person name="Tindall B.J."/>
            <person name="Goker M."/>
            <person name="Detter J.C."/>
            <person name="Woyke T."/>
            <person name="Bristow J."/>
            <person name="Eisen J.A."/>
            <person name="Markowitz V."/>
            <person name="Hugenholtz P."/>
            <person name="Kyrpides N.C."/>
            <person name="Klenk H.P."/>
            <person name="Lapidus A."/>
        </authorList>
    </citation>
    <scope>NUCLEOTIDE SEQUENCE [LARGE SCALE GENOMIC DNA]</scope>
    <source>
        <strain evidence="7">ATCC 33744 / DSM 2228 / GSL</strain>
    </source>
</reference>
<proteinExistence type="predicted"/>
<name>E3DNJ8_HALPG</name>
<evidence type="ECO:0000313" key="7">
    <source>
        <dbReference type="Proteomes" id="UP000006866"/>
    </source>
</evidence>
<feature type="domain" description="Cyclic nucleotide-binding" evidence="4">
    <location>
        <begin position="42"/>
        <end position="127"/>
    </location>
</feature>
<dbReference type="PROSITE" id="PS50042">
    <property type="entry name" value="CNMP_BINDING_3"/>
    <property type="match status" value="1"/>
</dbReference>
<evidence type="ECO:0000259" key="4">
    <source>
        <dbReference type="PROSITE" id="PS50042"/>
    </source>
</evidence>
<feature type="domain" description="HTH crp-type" evidence="5">
    <location>
        <begin position="141"/>
        <end position="214"/>
    </location>
</feature>
<keyword evidence="3" id="KW-0804">Transcription</keyword>